<feature type="non-terminal residue" evidence="1">
    <location>
        <position position="1"/>
    </location>
</feature>
<dbReference type="Proteomes" id="UP000280073">
    <property type="component" value="Unassembled WGS sequence"/>
</dbReference>
<evidence type="ECO:0000313" key="1">
    <source>
        <dbReference type="EMBL" id="RSR45869.1"/>
    </source>
</evidence>
<accession>A0A3R9TI73</accession>
<dbReference type="AlphaFoldDB" id="A0A3R9TI73"/>
<name>A0A3R9TI73_ACIBA</name>
<organism evidence="1 2">
    <name type="scientific">Acinetobacter baumannii</name>
    <dbReference type="NCBI Taxonomy" id="470"/>
    <lineage>
        <taxon>Bacteria</taxon>
        <taxon>Pseudomonadati</taxon>
        <taxon>Pseudomonadota</taxon>
        <taxon>Gammaproteobacteria</taxon>
        <taxon>Moraxellales</taxon>
        <taxon>Moraxellaceae</taxon>
        <taxon>Acinetobacter</taxon>
        <taxon>Acinetobacter calcoaceticus/baumannii complex</taxon>
    </lineage>
</organism>
<sequence length="53" mass="6087">ETDGPFIISKSRPIQPAEVMPVIIRLSEIWKEPQEVVIAQIFENLKNLLQTIN</sequence>
<reference evidence="1 2" key="1">
    <citation type="submission" date="2018-10" db="EMBL/GenBank/DDBJ databases">
        <title>GWAS and RNA-Seq identify cryptic mechanisms of antimicrobial resistance in Acinetobacter baumannii.</title>
        <authorList>
            <person name="Sahl J.W."/>
        </authorList>
    </citation>
    <scope>NUCLEOTIDE SEQUENCE [LARGE SCALE GENOMIC DNA]</scope>
    <source>
        <strain evidence="1 2">TG28175</strain>
    </source>
</reference>
<dbReference type="EMBL" id="RFDI01001345">
    <property type="protein sequence ID" value="RSR45869.1"/>
    <property type="molecule type" value="Genomic_DNA"/>
</dbReference>
<evidence type="ECO:0000313" key="2">
    <source>
        <dbReference type="Proteomes" id="UP000280073"/>
    </source>
</evidence>
<gene>
    <name evidence="1" type="ORF">EA686_20285</name>
</gene>
<protein>
    <submittedName>
        <fullName evidence="1">TatD family deoxyribonuclease</fullName>
    </submittedName>
</protein>
<comment type="caution">
    <text evidence="1">The sequence shown here is derived from an EMBL/GenBank/DDBJ whole genome shotgun (WGS) entry which is preliminary data.</text>
</comment>
<proteinExistence type="predicted"/>